<dbReference type="eggNOG" id="KOG1231">
    <property type="taxonomic scope" value="Eukaryota"/>
</dbReference>
<dbReference type="OrthoDB" id="2151789at2759"/>
<dbReference type="Pfam" id="PF01565">
    <property type="entry name" value="FAD_binding_4"/>
    <property type="match status" value="1"/>
</dbReference>
<organism evidence="7 8">
    <name type="scientific">Glarea lozoyensis (strain ATCC 20868 / MF5171)</name>
    <dbReference type="NCBI Taxonomy" id="1116229"/>
    <lineage>
        <taxon>Eukaryota</taxon>
        <taxon>Fungi</taxon>
        <taxon>Dikarya</taxon>
        <taxon>Ascomycota</taxon>
        <taxon>Pezizomycotina</taxon>
        <taxon>Leotiomycetes</taxon>
        <taxon>Helotiales</taxon>
        <taxon>Helotiaceae</taxon>
        <taxon>Glarea</taxon>
    </lineage>
</organism>
<feature type="transmembrane region" description="Helical" evidence="5">
    <location>
        <begin position="5"/>
        <end position="27"/>
    </location>
</feature>
<dbReference type="Gene3D" id="3.30.43.10">
    <property type="entry name" value="Uridine Diphospho-n-acetylenolpyruvylglucosamine Reductase, domain 2"/>
    <property type="match status" value="1"/>
</dbReference>
<dbReference type="Gene3D" id="3.40.462.20">
    <property type="match status" value="1"/>
</dbReference>
<dbReference type="SUPFAM" id="SSF56176">
    <property type="entry name" value="FAD-binding/transporter-associated domain-like"/>
    <property type="match status" value="1"/>
</dbReference>
<evidence type="ECO:0000256" key="2">
    <source>
        <dbReference type="ARBA" id="ARBA00022630"/>
    </source>
</evidence>
<comment type="similarity">
    <text evidence="1">Belongs to the oxygen-dependent FAD-linked oxidoreductase family.</text>
</comment>
<accession>S3DG27</accession>
<dbReference type="Gene3D" id="3.30.465.10">
    <property type="match status" value="1"/>
</dbReference>
<dbReference type="OMA" id="WSTCKVR"/>
<dbReference type="KEGG" id="glz:GLAREA_03923"/>
<evidence type="ECO:0000313" key="7">
    <source>
        <dbReference type="EMBL" id="EPE30956.1"/>
    </source>
</evidence>
<evidence type="ECO:0000313" key="8">
    <source>
        <dbReference type="Proteomes" id="UP000016922"/>
    </source>
</evidence>
<keyword evidence="5" id="KW-0812">Transmembrane</keyword>
<keyword evidence="5" id="KW-0472">Membrane</keyword>
<keyword evidence="5" id="KW-1133">Transmembrane helix</keyword>
<dbReference type="InterPro" id="IPR050416">
    <property type="entry name" value="FAD-linked_Oxidoreductase"/>
</dbReference>
<keyword evidence="2" id="KW-0285">Flavoprotein</keyword>
<dbReference type="InterPro" id="IPR016169">
    <property type="entry name" value="FAD-bd_PCMH_sub2"/>
</dbReference>
<dbReference type="PANTHER" id="PTHR42973">
    <property type="entry name" value="BINDING OXIDOREDUCTASE, PUTATIVE (AFU_ORTHOLOGUE AFUA_1G17690)-RELATED"/>
    <property type="match status" value="1"/>
</dbReference>
<dbReference type="GeneID" id="19462978"/>
<reference evidence="7 8" key="1">
    <citation type="journal article" date="2013" name="BMC Genomics">
        <title>Genomics-driven discovery of the pneumocandin biosynthetic gene cluster in the fungus Glarea lozoyensis.</title>
        <authorList>
            <person name="Chen L."/>
            <person name="Yue Q."/>
            <person name="Zhang X."/>
            <person name="Xiang M."/>
            <person name="Wang C."/>
            <person name="Li S."/>
            <person name="Che Y."/>
            <person name="Ortiz-Lopez F.J."/>
            <person name="Bills G.F."/>
            <person name="Liu X."/>
            <person name="An Z."/>
        </authorList>
    </citation>
    <scope>NUCLEOTIDE SEQUENCE [LARGE SCALE GENOMIC DNA]</scope>
    <source>
        <strain evidence="8">ATCC 20868 / MF5171</strain>
    </source>
</reference>
<dbReference type="PANTHER" id="PTHR42973:SF4">
    <property type="entry name" value="FAD BINDING DOMAIN PROTEIN"/>
    <property type="match status" value="1"/>
</dbReference>
<dbReference type="HOGENOM" id="CLU_018354_1_1_1"/>
<dbReference type="EMBL" id="KE145363">
    <property type="protein sequence ID" value="EPE30956.1"/>
    <property type="molecule type" value="Genomic_DNA"/>
</dbReference>
<dbReference type="PROSITE" id="PS51387">
    <property type="entry name" value="FAD_PCMH"/>
    <property type="match status" value="1"/>
</dbReference>
<dbReference type="InterPro" id="IPR016166">
    <property type="entry name" value="FAD-bd_PCMH"/>
</dbReference>
<dbReference type="InterPro" id="IPR006094">
    <property type="entry name" value="Oxid_FAD_bind_N"/>
</dbReference>
<keyword evidence="3" id="KW-0274">FAD</keyword>
<protein>
    <submittedName>
        <fullName evidence="7">FAD-binding protein</fullName>
    </submittedName>
</protein>
<evidence type="ECO:0000256" key="5">
    <source>
        <dbReference type="SAM" id="Phobius"/>
    </source>
</evidence>
<gene>
    <name evidence="7" type="ORF">GLAREA_03923</name>
</gene>
<feature type="domain" description="FAD-binding PCMH-type" evidence="6">
    <location>
        <begin position="81"/>
        <end position="262"/>
    </location>
</feature>
<dbReference type="GO" id="GO:0071949">
    <property type="term" value="F:FAD binding"/>
    <property type="evidence" value="ECO:0007669"/>
    <property type="project" value="InterPro"/>
</dbReference>
<dbReference type="InterPro" id="IPR016167">
    <property type="entry name" value="FAD-bd_PCMH_sub1"/>
</dbReference>
<dbReference type="InterPro" id="IPR036318">
    <property type="entry name" value="FAD-bd_PCMH-like_sf"/>
</dbReference>
<proteinExistence type="inferred from homology"/>
<name>S3DG27_GLAL2</name>
<sequence length="534" mass="58995">MASDLLYLCLMTVVFLAISSIILHRLLISRHEYDIEEIVELSEPTPLVQKLVSQLPDSVILPQHSQNFKEGLNAYWAQQECEIIPACILRPRNVQELSIAVKILKAEFDERGNGQKKVGIFAIRGGGHSPVPGAASIEGGVVVDLRYLSSVTLSENEETVTIGGGAKWMDISKVLDKKGLAVVGGRNAAVGVGGLTLGGGISFFTPRFGLVCSNIVSYEVVLADGSIVAASANNNPDLWKAFKGGSNNFGIVTSFALKTFPCGDIWSGFLYYPAFQASKVITAFHETVNKMNNENFSHAAGPLTSFSYLPKLNLEVIAVNLVSTEVAENPKRWPPSWRATPFSSLWRYWSTCKARSLTNATAELNALNPPGRRQTFGTLTIRNDLATISTAHALFREAFASLRHVNPKGLLWTIVFQPLFPSWARKGDKNPLGLQDTSEPLVIVSFTVNWDTRLDDIFVKETARVTIEKIESFALANGTNHRFRYLNYCNEWQKPFEGYGEENRQFLKEISRKYDADGLFQKGCLGGFKLDVDC</sequence>
<evidence type="ECO:0000256" key="4">
    <source>
        <dbReference type="ARBA" id="ARBA00023002"/>
    </source>
</evidence>
<evidence type="ECO:0000259" key="6">
    <source>
        <dbReference type="PROSITE" id="PS51387"/>
    </source>
</evidence>
<dbReference type="AlphaFoldDB" id="S3DG27"/>
<dbReference type="GO" id="GO:0016491">
    <property type="term" value="F:oxidoreductase activity"/>
    <property type="evidence" value="ECO:0007669"/>
    <property type="project" value="UniProtKB-KW"/>
</dbReference>
<evidence type="ECO:0000256" key="3">
    <source>
        <dbReference type="ARBA" id="ARBA00022827"/>
    </source>
</evidence>
<dbReference type="RefSeq" id="XP_008082367.1">
    <property type="nucleotide sequence ID" value="XM_008084176.1"/>
</dbReference>
<keyword evidence="4" id="KW-0560">Oxidoreductase</keyword>
<evidence type="ECO:0000256" key="1">
    <source>
        <dbReference type="ARBA" id="ARBA00005466"/>
    </source>
</evidence>
<keyword evidence="8" id="KW-1185">Reference proteome</keyword>
<dbReference type="Proteomes" id="UP000016922">
    <property type="component" value="Unassembled WGS sequence"/>
</dbReference>